<evidence type="ECO:0000256" key="6">
    <source>
        <dbReference type="SAM" id="SignalP"/>
    </source>
</evidence>
<evidence type="ECO:0000256" key="3">
    <source>
        <dbReference type="ARBA" id="ARBA00022729"/>
    </source>
</evidence>
<dbReference type="Pfam" id="PF14322">
    <property type="entry name" value="SusD-like_3"/>
    <property type="match status" value="1"/>
</dbReference>
<dbReference type="SUPFAM" id="SSF48452">
    <property type="entry name" value="TPR-like"/>
    <property type="match status" value="1"/>
</dbReference>
<comment type="subcellular location">
    <subcellularLocation>
        <location evidence="1">Cell outer membrane</location>
    </subcellularLocation>
</comment>
<gene>
    <name evidence="9" type="ORF">Premu_2475</name>
</gene>
<feature type="domain" description="SusD-like N-terminal" evidence="8">
    <location>
        <begin position="91"/>
        <end position="223"/>
    </location>
</feature>
<dbReference type="InterPro" id="IPR033985">
    <property type="entry name" value="SusD-like_N"/>
</dbReference>
<keyword evidence="10" id="KW-1185">Reference proteome</keyword>
<dbReference type="STRING" id="688246.Premu_2475"/>
<organism evidence="9 10">
    <name type="scientific">Hallella multisaccharivorax DSM 17128</name>
    <dbReference type="NCBI Taxonomy" id="688246"/>
    <lineage>
        <taxon>Bacteria</taxon>
        <taxon>Pseudomonadati</taxon>
        <taxon>Bacteroidota</taxon>
        <taxon>Bacteroidia</taxon>
        <taxon>Bacteroidales</taxon>
        <taxon>Prevotellaceae</taxon>
        <taxon>Hallella</taxon>
    </lineage>
</organism>
<dbReference type="OrthoDB" id="5694214at2"/>
<keyword evidence="5" id="KW-0998">Cell outer membrane</keyword>
<evidence type="ECO:0000313" key="9">
    <source>
        <dbReference type="EMBL" id="EGN57844.1"/>
    </source>
</evidence>
<keyword evidence="3 6" id="KW-0732">Signal</keyword>
<feature type="signal peptide" evidence="6">
    <location>
        <begin position="1"/>
        <end position="18"/>
    </location>
</feature>
<dbReference type="PROSITE" id="PS51257">
    <property type="entry name" value="PROKAR_LIPOPROTEIN"/>
    <property type="match status" value="1"/>
</dbReference>
<evidence type="ECO:0000259" key="8">
    <source>
        <dbReference type="Pfam" id="PF14322"/>
    </source>
</evidence>
<dbReference type="EMBL" id="GL945017">
    <property type="protein sequence ID" value="EGN57844.1"/>
    <property type="molecule type" value="Genomic_DNA"/>
</dbReference>
<dbReference type="HOGENOM" id="CLU_015553_1_2_10"/>
<dbReference type="AlphaFoldDB" id="F8NAG4"/>
<dbReference type="InterPro" id="IPR012944">
    <property type="entry name" value="SusD_RagB_dom"/>
</dbReference>
<feature type="domain" description="RagB/SusD" evidence="7">
    <location>
        <begin position="370"/>
        <end position="573"/>
    </location>
</feature>
<accession>F8NAG4</accession>
<dbReference type="eggNOG" id="COG0614">
    <property type="taxonomic scope" value="Bacteria"/>
</dbReference>
<comment type="similarity">
    <text evidence="2">Belongs to the SusD family.</text>
</comment>
<dbReference type="InterPro" id="IPR011990">
    <property type="entry name" value="TPR-like_helical_dom_sf"/>
</dbReference>
<dbReference type="GO" id="GO:0009279">
    <property type="term" value="C:cell outer membrane"/>
    <property type="evidence" value="ECO:0007669"/>
    <property type="project" value="UniProtKB-SubCell"/>
</dbReference>
<name>F8NAG4_9BACT</name>
<evidence type="ECO:0000256" key="1">
    <source>
        <dbReference type="ARBA" id="ARBA00004442"/>
    </source>
</evidence>
<dbReference type="Gene3D" id="1.25.40.390">
    <property type="match status" value="1"/>
</dbReference>
<evidence type="ECO:0000256" key="4">
    <source>
        <dbReference type="ARBA" id="ARBA00023136"/>
    </source>
</evidence>
<proteinExistence type="inferred from homology"/>
<dbReference type="eggNOG" id="COG3637">
    <property type="taxonomic scope" value="Bacteria"/>
</dbReference>
<feature type="chain" id="PRO_5003381249" evidence="6">
    <location>
        <begin position="19"/>
        <end position="575"/>
    </location>
</feature>
<evidence type="ECO:0000259" key="7">
    <source>
        <dbReference type="Pfam" id="PF07980"/>
    </source>
</evidence>
<dbReference type="Proteomes" id="UP000002772">
    <property type="component" value="Unassembled WGS sequence"/>
</dbReference>
<keyword evidence="4" id="KW-0472">Membrane</keyword>
<sequence length="575" mass="64411">MKKHIFGIALLSTALLTACSLDENPKSSFNEDEAFKNATLTYVNSVANVYSAIGDGLYGGTDCVHTLQEFMSDATMLPGRQGDWVDGGKWQNMFLHNFESSVDTYSNVWNHLYKIIGLCNSSIDKLTPMLTAHPDYKTYVAELRALRAIYYYYAMDFFAQVPVVTSSTQATNEVKQSNRSDVFKFVTSELEEALPDLGEGHCQNTGEYYGRITKAVAYMCLAKCAVNAPVYTIDDTSADSYKMFVGDDMSKAAKASETLGDAVTAKGMAIMMKVDGQERNCWETVKYCVDRIKAQGYSLMANYSDNFLKANEASTENIFVRPNDDKTYKITDYNLMRSLHYNHASAIGYSGWNGACGTVRAMKVMGYGTKDEDPRLRLNYWCDRDFETEQHTGSLSDGATKTPLEYEPLKAMVNFSNDADPHDVKCAGARFKKYEYDKTASSQGQNNNDLVVWRYGDALLLKAEAEYRLGDKAGALVLVNEIRNRAKATPRTSLSLNDILDERMIELAWEGVRRQDQIRFGTFTEPTVDRYPGVPHSSLAGDYNNDKTGYTCVYPIPYSVLNLNKNLKQNPGYSK</sequence>
<evidence type="ECO:0000256" key="5">
    <source>
        <dbReference type="ARBA" id="ARBA00023237"/>
    </source>
</evidence>
<dbReference type="RefSeq" id="WP_007575672.1">
    <property type="nucleotide sequence ID" value="NZ_BPTS01000002.1"/>
</dbReference>
<evidence type="ECO:0000313" key="10">
    <source>
        <dbReference type="Proteomes" id="UP000002772"/>
    </source>
</evidence>
<protein>
    <submittedName>
        <fullName evidence="9">RagB/SusD domain-containing protein</fullName>
    </submittedName>
</protein>
<dbReference type="Pfam" id="PF07980">
    <property type="entry name" value="SusD_RagB"/>
    <property type="match status" value="1"/>
</dbReference>
<reference evidence="10" key="1">
    <citation type="journal article" date="2011" name="Stand. Genomic Sci.">
        <title>Non-contiguous finished genome sequence of the opportunistic oral pathogen Prevotella multisaccharivorax type strain (PPPA20).</title>
        <authorList>
            <person name="Pati A."/>
            <person name="Gronow S."/>
            <person name="Lu M."/>
            <person name="Lapidus A."/>
            <person name="Nolan M."/>
            <person name="Lucas S."/>
            <person name="Hammon N."/>
            <person name="Deshpande S."/>
            <person name="Cheng J.F."/>
            <person name="Tapia R."/>
            <person name="Han C."/>
            <person name="Goodwin L."/>
            <person name="Pitluck S."/>
            <person name="Liolios K."/>
            <person name="Pagani I."/>
            <person name="Mavromatis K."/>
            <person name="Mikhailova N."/>
            <person name="Huntemann M."/>
            <person name="Chen A."/>
            <person name="Palaniappan K."/>
            <person name="Land M."/>
            <person name="Hauser L."/>
            <person name="Detter J.C."/>
            <person name="Brambilla E.M."/>
            <person name="Rohde M."/>
            <person name="Goker M."/>
            <person name="Woyke T."/>
            <person name="Bristow J."/>
            <person name="Eisen J.A."/>
            <person name="Markowitz V."/>
            <person name="Hugenholtz P."/>
            <person name="Kyrpides N.C."/>
            <person name="Klenk H.P."/>
            <person name="Ivanova N."/>
        </authorList>
    </citation>
    <scope>NUCLEOTIDE SEQUENCE [LARGE SCALE GENOMIC DNA]</scope>
    <source>
        <strain evidence="10">DSM 17128</strain>
    </source>
</reference>
<evidence type="ECO:0000256" key="2">
    <source>
        <dbReference type="ARBA" id="ARBA00006275"/>
    </source>
</evidence>